<keyword evidence="2" id="KW-1185">Reference proteome</keyword>
<sequence>MEASIVEKAERDSKIDVPSAMAKSIWPAKKGWSLFRMHKRDFRRQNSDNSKVKKHVEGIEILNHWL</sequence>
<protein>
    <submittedName>
        <fullName evidence="1">Uncharacterized protein</fullName>
    </submittedName>
</protein>
<accession>A0AAN9XA07</accession>
<dbReference type="AlphaFoldDB" id="A0AAN9XA07"/>
<proteinExistence type="predicted"/>
<evidence type="ECO:0000313" key="1">
    <source>
        <dbReference type="EMBL" id="KAK7386742.1"/>
    </source>
</evidence>
<evidence type="ECO:0000313" key="2">
    <source>
        <dbReference type="Proteomes" id="UP001386955"/>
    </source>
</evidence>
<reference evidence="1 2" key="1">
    <citation type="submission" date="2024-01" db="EMBL/GenBank/DDBJ databases">
        <title>The genomes of 5 underutilized Papilionoideae crops provide insights into root nodulation and disease resistanc.</title>
        <authorList>
            <person name="Jiang F."/>
        </authorList>
    </citation>
    <scope>NUCLEOTIDE SEQUENCE [LARGE SCALE GENOMIC DNA]</scope>
    <source>
        <strain evidence="1">DUOXIRENSHENG_FW03</strain>
        <tissue evidence="1">Leaves</tissue>
    </source>
</reference>
<name>A0AAN9XA07_PSOTE</name>
<organism evidence="1 2">
    <name type="scientific">Psophocarpus tetragonolobus</name>
    <name type="common">Winged bean</name>
    <name type="synonym">Dolichos tetragonolobus</name>
    <dbReference type="NCBI Taxonomy" id="3891"/>
    <lineage>
        <taxon>Eukaryota</taxon>
        <taxon>Viridiplantae</taxon>
        <taxon>Streptophyta</taxon>
        <taxon>Embryophyta</taxon>
        <taxon>Tracheophyta</taxon>
        <taxon>Spermatophyta</taxon>
        <taxon>Magnoliopsida</taxon>
        <taxon>eudicotyledons</taxon>
        <taxon>Gunneridae</taxon>
        <taxon>Pentapetalae</taxon>
        <taxon>rosids</taxon>
        <taxon>fabids</taxon>
        <taxon>Fabales</taxon>
        <taxon>Fabaceae</taxon>
        <taxon>Papilionoideae</taxon>
        <taxon>50 kb inversion clade</taxon>
        <taxon>NPAAA clade</taxon>
        <taxon>indigoferoid/millettioid clade</taxon>
        <taxon>Phaseoleae</taxon>
        <taxon>Psophocarpus</taxon>
    </lineage>
</organism>
<dbReference type="Proteomes" id="UP001386955">
    <property type="component" value="Unassembled WGS sequence"/>
</dbReference>
<dbReference type="EMBL" id="JAYMYS010000007">
    <property type="protein sequence ID" value="KAK7386742.1"/>
    <property type="molecule type" value="Genomic_DNA"/>
</dbReference>
<gene>
    <name evidence="1" type="ORF">VNO78_27077</name>
</gene>
<comment type="caution">
    <text evidence="1">The sequence shown here is derived from an EMBL/GenBank/DDBJ whole genome shotgun (WGS) entry which is preliminary data.</text>
</comment>